<keyword evidence="2" id="KW-0413">Isomerase</keyword>
<dbReference type="SUPFAM" id="SSF54427">
    <property type="entry name" value="NTF2-like"/>
    <property type="match status" value="1"/>
</dbReference>
<dbReference type="GO" id="GO:0016853">
    <property type="term" value="F:isomerase activity"/>
    <property type="evidence" value="ECO:0007669"/>
    <property type="project" value="UniProtKB-KW"/>
</dbReference>
<evidence type="ECO:0000313" key="2">
    <source>
        <dbReference type="EMBL" id="SMD21669.1"/>
    </source>
</evidence>
<reference evidence="2 3" key="1">
    <citation type="submission" date="2017-04" db="EMBL/GenBank/DDBJ databases">
        <authorList>
            <person name="Afonso C.L."/>
            <person name="Miller P.J."/>
            <person name="Scott M.A."/>
            <person name="Spackman E."/>
            <person name="Goraichik I."/>
            <person name="Dimitrov K.M."/>
            <person name="Suarez D.L."/>
            <person name="Swayne D.E."/>
        </authorList>
    </citation>
    <scope>NUCLEOTIDE SEQUENCE [LARGE SCALE GENOMIC DNA]</scope>
    <source>
        <strain evidence="2 3">DSM 43828</strain>
    </source>
</reference>
<sequence>MDAFNRGDAAAIDEIFEQQGVLVPAPGQPMSGDDRRAAQKHLLGFGLPMRADVRHIYVAGDIAQIIVDWSITGTTPDGYEIDLKGTATDVARLGEDGRWRYVIDNPFGTADLTPPA</sequence>
<gene>
    <name evidence="2" type="ORF">SAMN05661093_06952</name>
</gene>
<dbReference type="InterPro" id="IPR037401">
    <property type="entry name" value="SnoaL-like"/>
</dbReference>
<dbReference type="Proteomes" id="UP000192674">
    <property type="component" value="Unassembled WGS sequence"/>
</dbReference>
<accession>A0A1W2FHX2</accession>
<proteinExistence type="predicted"/>
<dbReference type="InterPro" id="IPR032710">
    <property type="entry name" value="NTF2-like_dom_sf"/>
</dbReference>
<dbReference type="AlphaFoldDB" id="A0A1W2FHX2"/>
<evidence type="ECO:0000259" key="1">
    <source>
        <dbReference type="Pfam" id="PF12680"/>
    </source>
</evidence>
<feature type="domain" description="SnoaL-like" evidence="1">
    <location>
        <begin position="1"/>
        <end position="101"/>
    </location>
</feature>
<dbReference type="EMBL" id="FWXV01000007">
    <property type="protein sequence ID" value="SMD21669.1"/>
    <property type="molecule type" value="Genomic_DNA"/>
</dbReference>
<keyword evidence="3" id="KW-1185">Reference proteome</keyword>
<dbReference type="Gene3D" id="3.10.450.50">
    <property type="match status" value="1"/>
</dbReference>
<organism evidence="2 3">
    <name type="scientific">Kibdelosporangium aridum</name>
    <dbReference type="NCBI Taxonomy" id="2030"/>
    <lineage>
        <taxon>Bacteria</taxon>
        <taxon>Bacillati</taxon>
        <taxon>Actinomycetota</taxon>
        <taxon>Actinomycetes</taxon>
        <taxon>Pseudonocardiales</taxon>
        <taxon>Pseudonocardiaceae</taxon>
        <taxon>Kibdelosporangium</taxon>
    </lineage>
</organism>
<name>A0A1W2FHX2_KIBAR</name>
<protein>
    <submittedName>
        <fullName evidence="2">Ketosteroid isomerase homolog</fullName>
    </submittedName>
</protein>
<evidence type="ECO:0000313" key="3">
    <source>
        <dbReference type="Proteomes" id="UP000192674"/>
    </source>
</evidence>
<dbReference type="Pfam" id="PF12680">
    <property type="entry name" value="SnoaL_2"/>
    <property type="match status" value="1"/>
</dbReference>